<evidence type="ECO:0000256" key="2">
    <source>
        <dbReference type="SAM" id="MobiDB-lite"/>
    </source>
</evidence>
<dbReference type="Gene3D" id="3.30.160.20">
    <property type="match status" value="1"/>
</dbReference>
<accession>A0A4R6UY43</accession>
<feature type="domain" description="Prokaryotic-type class I peptide chain release factors" evidence="3">
    <location>
        <begin position="11"/>
        <end position="136"/>
    </location>
</feature>
<dbReference type="Pfam" id="PF00472">
    <property type="entry name" value="RF-1"/>
    <property type="match status" value="1"/>
</dbReference>
<evidence type="ECO:0000256" key="1">
    <source>
        <dbReference type="ARBA" id="ARBA00010835"/>
    </source>
</evidence>
<dbReference type="InterPro" id="IPR000352">
    <property type="entry name" value="Pep_chain_release_fac_I"/>
</dbReference>
<evidence type="ECO:0000313" key="4">
    <source>
        <dbReference type="EMBL" id="TDQ48544.1"/>
    </source>
</evidence>
<dbReference type="PANTHER" id="PTHR47814">
    <property type="entry name" value="PEPTIDYL-TRNA HYDROLASE ARFB"/>
    <property type="match status" value="1"/>
</dbReference>
<dbReference type="InterPro" id="IPR045853">
    <property type="entry name" value="Pep_chain_release_fac_I_sf"/>
</dbReference>
<reference evidence="4 5" key="1">
    <citation type="submission" date="2019-03" db="EMBL/GenBank/DDBJ databases">
        <title>Genomic Encyclopedia of Type Strains, Phase IV (KMG-IV): sequencing the most valuable type-strain genomes for metagenomic binning, comparative biology and taxonomic classification.</title>
        <authorList>
            <person name="Goeker M."/>
        </authorList>
    </citation>
    <scope>NUCLEOTIDE SEQUENCE [LARGE SCALE GENOMIC DNA]</scope>
    <source>
        <strain evidence="4 5">DSM 46770</strain>
    </source>
</reference>
<keyword evidence="5" id="KW-1185">Reference proteome</keyword>
<dbReference type="RefSeq" id="WP_133742719.1">
    <property type="nucleotide sequence ID" value="NZ_SNYN01000018.1"/>
</dbReference>
<dbReference type="GO" id="GO:0004045">
    <property type="term" value="F:peptidyl-tRNA hydrolase activity"/>
    <property type="evidence" value="ECO:0007669"/>
    <property type="project" value="TreeGrafter"/>
</dbReference>
<protein>
    <submittedName>
        <fullName evidence="4">Ribosome-associated protein</fullName>
    </submittedName>
</protein>
<sequence length="142" mass="15688">MHRTRPGGRTVGLRDDELVWRFSRSSGPGGQHVNTSDTRVALSLDVAATTVLDDAERQRALSRLGGRLVAGVLTVTVQESRSQARNRELARERLAALLADAAAPPARARRATKPGRGAKERRLSAKRRRSDIKRSRSRRDDD</sequence>
<name>A0A4R6UY43_9ACTN</name>
<dbReference type="GO" id="GO:0072344">
    <property type="term" value="P:rescue of stalled ribosome"/>
    <property type="evidence" value="ECO:0007669"/>
    <property type="project" value="TreeGrafter"/>
</dbReference>
<evidence type="ECO:0000313" key="5">
    <source>
        <dbReference type="Proteomes" id="UP000295281"/>
    </source>
</evidence>
<feature type="region of interest" description="Disordered" evidence="2">
    <location>
        <begin position="100"/>
        <end position="142"/>
    </location>
</feature>
<dbReference type="Proteomes" id="UP000295281">
    <property type="component" value="Unassembled WGS sequence"/>
</dbReference>
<proteinExistence type="inferred from homology"/>
<dbReference type="GO" id="GO:0003747">
    <property type="term" value="F:translation release factor activity"/>
    <property type="evidence" value="ECO:0007669"/>
    <property type="project" value="InterPro"/>
</dbReference>
<dbReference type="AlphaFoldDB" id="A0A4R6UY43"/>
<dbReference type="OrthoDB" id="9815709at2"/>
<organism evidence="4 5">
    <name type="scientific">Actinorugispora endophytica</name>
    <dbReference type="NCBI Taxonomy" id="1605990"/>
    <lineage>
        <taxon>Bacteria</taxon>
        <taxon>Bacillati</taxon>
        <taxon>Actinomycetota</taxon>
        <taxon>Actinomycetes</taxon>
        <taxon>Streptosporangiales</taxon>
        <taxon>Nocardiopsidaceae</taxon>
        <taxon>Actinorugispora</taxon>
    </lineage>
</organism>
<comment type="caution">
    <text evidence="4">The sequence shown here is derived from an EMBL/GenBank/DDBJ whole genome shotgun (WGS) entry which is preliminary data.</text>
</comment>
<dbReference type="PANTHER" id="PTHR47814:SF1">
    <property type="entry name" value="PEPTIDYL-TRNA HYDROLASE ARFB"/>
    <property type="match status" value="1"/>
</dbReference>
<comment type="similarity">
    <text evidence="1">Belongs to the prokaryotic/mitochondrial release factor family.</text>
</comment>
<dbReference type="SUPFAM" id="SSF75620">
    <property type="entry name" value="Release factor"/>
    <property type="match status" value="1"/>
</dbReference>
<dbReference type="GO" id="GO:0043022">
    <property type="term" value="F:ribosome binding"/>
    <property type="evidence" value="ECO:0007669"/>
    <property type="project" value="TreeGrafter"/>
</dbReference>
<dbReference type="NCBIfam" id="NF006718">
    <property type="entry name" value="PRK09256.1"/>
    <property type="match status" value="1"/>
</dbReference>
<gene>
    <name evidence="4" type="ORF">EV190_11881</name>
</gene>
<evidence type="ECO:0000259" key="3">
    <source>
        <dbReference type="Pfam" id="PF00472"/>
    </source>
</evidence>
<dbReference type="EMBL" id="SNYN01000018">
    <property type="protein sequence ID" value="TDQ48544.1"/>
    <property type="molecule type" value="Genomic_DNA"/>
</dbReference>
<feature type="compositionally biased region" description="Basic and acidic residues" evidence="2">
    <location>
        <begin position="132"/>
        <end position="142"/>
    </location>
</feature>